<evidence type="ECO:0000256" key="5">
    <source>
        <dbReference type="ARBA" id="ARBA00023098"/>
    </source>
</evidence>
<organism evidence="10 11">
    <name type="scientific">Hyalella azteca</name>
    <name type="common">Amphipod</name>
    <dbReference type="NCBI Taxonomy" id="294128"/>
    <lineage>
        <taxon>Eukaryota</taxon>
        <taxon>Metazoa</taxon>
        <taxon>Ecdysozoa</taxon>
        <taxon>Arthropoda</taxon>
        <taxon>Crustacea</taxon>
        <taxon>Multicrustacea</taxon>
        <taxon>Malacostraca</taxon>
        <taxon>Eumalacostraca</taxon>
        <taxon>Peracarida</taxon>
        <taxon>Amphipoda</taxon>
        <taxon>Senticaudata</taxon>
        <taxon>Talitrida</taxon>
        <taxon>Talitroidea</taxon>
        <taxon>Hyalellidae</taxon>
        <taxon>Hyalella</taxon>
    </lineage>
</organism>
<dbReference type="GO" id="GO:0016042">
    <property type="term" value="P:lipid catabolic process"/>
    <property type="evidence" value="ECO:0007669"/>
    <property type="project" value="UniProtKB-KW"/>
</dbReference>
<reference evidence="11" key="1">
    <citation type="submission" date="2025-08" db="UniProtKB">
        <authorList>
            <consortium name="RefSeq"/>
        </authorList>
    </citation>
    <scope>IDENTIFICATION</scope>
    <source>
        <tissue evidence="11">Whole organism</tissue>
    </source>
</reference>
<evidence type="ECO:0000313" key="10">
    <source>
        <dbReference type="Proteomes" id="UP000694843"/>
    </source>
</evidence>
<accession>A0A8B7N4U8</accession>
<feature type="compositionally biased region" description="Basic and acidic residues" evidence="7">
    <location>
        <begin position="267"/>
        <end position="293"/>
    </location>
</feature>
<keyword evidence="2" id="KW-0732">Signal</keyword>
<dbReference type="Gene3D" id="3.40.50.1820">
    <property type="entry name" value="alpha/beta hydrolase"/>
    <property type="match status" value="1"/>
</dbReference>
<keyword evidence="4" id="KW-0442">Lipid degradation</keyword>
<dbReference type="Pfam" id="PF00561">
    <property type="entry name" value="Abhydrolase_1"/>
    <property type="match status" value="1"/>
</dbReference>
<evidence type="ECO:0000259" key="8">
    <source>
        <dbReference type="Pfam" id="PF00561"/>
    </source>
</evidence>
<name>A0A8B7N4U8_HYAAZ</name>
<feature type="domain" description="Partial AB-hydrolase lipase" evidence="9">
    <location>
        <begin position="194"/>
        <end position="235"/>
    </location>
</feature>
<proteinExistence type="inferred from homology"/>
<dbReference type="OrthoDB" id="6497528at2759"/>
<dbReference type="FunFam" id="3.40.50.1820:FF:000057">
    <property type="entry name" value="Lipase"/>
    <property type="match status" value="1"/>
</dbReference>
<evidence type="ECO:0000256" key="4">
    <source>
        <dbReference type="ARBA" id="ARBA00022963"/>
    </source>
</evidence>
<keyword evidence="3" id="KW-0378">Hydrolase</keyword>
<keyword evidence="5" id="KW-0443">Lipid metabolism</keyword>
<evidence type="ECO:0000256" key="7">
    <source>
        <dbReference type="SAM" id="MobiDB-lite"/>
    </source>
</evidence>
<dbReference type="Pfam" id="PF04083">
    <property type="entry name" value="Abhydro_lipase"/>
    <property type="match status" value="1"/>
</dbReference>
<dbReference type="SUPFAM" id="SSF53474">
    <property type="entry name" value="alpha/beta-Hydrolases"/>
    <property type="match status" value="1"/>
</dbReference>
<evidence type="ECO:0000256" key="2">
    <source>
        <dbReference type="ARBA" id="ARBA00022729"/>
    </source>
</evidence>
<evidence type="ECO:0000256" key="3">
    <source>
        <dbReference type="ARBA" id="ARBA00022801"/>
    </source>
</evidence>
<dbReference type="InterPro" id="IPR000073">
    <property type="entry name" value="AB_hydrolase_1"/>
</dbReference>
<evidence type="ECO:0000256" key="6">
    <source>
        <dbReference type="ARBA" id="ARBA00023180"/>
    </source>
</evidence>
<feature type="region of interest" description="Disordered" evidence="7">
    <location>
        <begin position="169"/>
        <end position="188"/>
    </location>
</feature>
<feature type="compositionally biased region" description="Polar residues" evidence="7">
    <location>
        <begin position="171"/>
        <end position="186"/>
    </location>
</feature>
<dbReference type="AlphaFoldDB" id="A0A8B7N4U8"/>
<evidence type="ECO:0000259" key="9">
    <source>
        <dbReference type="Pfam" id="PF04083"/>
    </source>
</evidence>
<evidence type="ECO:0000313" key="11">
    <source>
        <dbReference type="RefSeq" id="XP_018008882.1"/>
    </source>
</evidence>
<dbReference type="RefSeq" id="XP_018008882.1">
    <property type="nucleotide sequence ID" value="XM_018153393.2"/>
</dbReference>
<protein>
    <submittedName>
        <fullName evidence="11">Lipase 1</fullName>
    </submittedName>
</protein>
<keyword evidence="6" id="KW-0325">Glycoprotein</keyword>
<dbReference type="GeneID" id="108666507"/>
<dbReference type="InterPro" id="IPR006693">
    <property type="entry name" value="AB_hydrolase_lipase"/>
</dbReference>
<comment type="similarity">
    <text evidence="1">Belongs to the AB hydrolase superfamily. Lipase family.</text>
</comment>
<dbReference type="GO" id="GO:0016787">
    <property type="term" value="F:hydrolase activity"/>
    <property type="evidence" value="ECO:0007669"/>
    <property type="project" value="UniProtKB-KW"/>
</dbReference>
<dbReference type="PANTHER" id="PTHR11005">
    <property type="entry name" value="LYSOSOMAL ACID LIPASE-RELATED"/>
    <property type="match status" value="1"/>
</dbReference>
<feature type="domain" description="AB hydrolase-1" evidence="8">
    <location>
        <begin position="345"/>
        <end position="458"/>
    </location>
</feature>
<keyword evidence="10" id="KW-1185">Reference proteome</keyword>
<feature type="region of interest" description="Disordered" evidence="7">
    <location>
        <begin position="225"/>
        <end position="309"/>
    </location>
</feature>
<feature type="region of interest" description="Disordered" evidence="7">
    <location>
        <begin position="67"/>
        <end position="90"/>
    </location>
</feature>
<dbReference type="Proteomes" id="UP000694843">
    <property type="component" value="Unplaced"/>
</dbReference>
<sequence length="673" mass="75551">MALGMHSNDTAVEEIQSKLPAETSEVLQVDFNETRKHKFNFHINILGNELPTTKSNVSQTNTIVASQRTNEERGTQTTRIHGSHFDTDDIISASPPEHLVDTKYHENLTNLDGFGAAAHDENSISKPPSELRQSTYPKEGPLTILLPQTQHLHRNPSSVHHLNRRDLKNLPTFSHSKSSVGKQTQPPEDLYLQVPELIRRHGYPAEVHDIRTSDDYILTLHRIVGPQNDNNNKASRRHDKAIRQNRQTSNKKHDNDTPQGKNKKSVVSHEHNKESIKKHDNQSESTLSRDHRNQSTVFDDLPNESIISNDSHNQKMTHAYLNEFNVTLDDAKRRTGRGTVREKEAVLLMHGFASSSADFVLGGPDSALGFMLADAGYDVWLGNFRGNAYSRRHASLQSDDAQFWRFSLDEVSRRDVPAMVDHIITTTHRPHIFYIGHSIGATMLALTCHIKPKFANKIRHFSAMAPVGYGKMSQGPVKVMTNLARITYKHKEEGGGAKAQVLSRDRSAVAFMWFFCGARSLAWKLCLSLLTAAGGRNTGLFRKEMLSLILAHFPAGTSVRLAAHLGQLLSSDGLHKFDFGPDDNAALYGQATPPRYDLSHTRVPTAVYWAVNDLLAPPQDVEEFIAALPNVTEKHLVGHETFNHFDFVYSDQARHLLHTDLITTMAKYGRQNF</sequence>
<dbReference type="KEGG" id="hazt:108666507"/>
<gene>
    <name evidence="11" type="primary">LOC108666507</name>
</gene>
<evidence type="ECO:0000256" key="1">
    <source>
        <dbReference type="ARBA" id="ARBA00010701"/>
    </source>
</evidence>
<dbReference type="InterPro" id="IPR029058">
    <property type="entry name" value="AB_hydrolase_fold"/>
</dbReference>